<dbReference type="AlphaFoldDB" id="A0A2G9SGQ6"/>
<protein>
    <recommendedName>
        <fullName evidence="1">Rho-GAP domain-containing protein</fullName>
    </recommendedName>
</protein>
<dbReference type="SMART" id="SM00324">
    <property type="entry name" value="RhoGAP"/>
    <property type="match status" value="1"/>
</dbReference>
<reference evidence="2" key="1">
    <citation type="submission" date="2017-08" db="EMBL/GenBank/DDBJ databases">
        <title>Assembly of the North American Bullfrog Genome.</title>
        <authorList>
            <person name="Warren R.L."/>
            <person name="Vandervalk B.P."/>
            <person name="Kucuk E."/>
            <person name="Birol I."/>
            <person name="Helbing C."/>
            <person name="Pandoh P."/>
            <person name="Behsaz B."/>
            <person name="Mohamadi H."/>
            <person name="Chu J."/>
            <person name="Jackman S."/>
            <person name="Hammond S.A."/>
            <person name="Veldhoen N."/>
            <person name="Kirk H."/>
            <person name="Zhao Y."/>
            <person name="Coope R."/>
            <person name="Pleasance S."/>
            <person name="Moore R."/>
            <person name="Holt R."/>
        </authorList>
    </citation>
    <scope>NUCLEOTIDE SEQUENCE</scope>
    <source>
        <strain evidence="2">Bruno</strain>
        <tissue evidence="2">Liver</tissue>
    </source>
</reference>
<dbReference type="GO" id="GO:0007264">
    <property type="term" value="P:small GTPase-mediated signal transduction"/>
    <property type="evidence" value="ECO:0007669"/>
    <property type="project" value="TreeGrafter"/>
</dbReference>
<dbReference type="PANTHER" id="PTHR45808:SF6">
    <property type="entry name" value="RHO GTPASE-ACTIVATING PROTEIN 1"/>
    <property type="match status" value="1"/>
</dbReference>
<dbReference type="EMBL" id="KV924959">
    <property type="protein sequence ID" value="PIO38693.1"/>
    <property type="molecule type" value="Genomic_DNA"/>
</dbReference>
<dbReference type="GO" id="GO:0005737">
    <property type="term" value="C:cytoplasm"/>
    <property type="evidence" value="ECO:0007669"/>
    <property type="project" value="TreeGrafter"/>
</dbReference>
<dbReference type="InterPro" id="IPR008936">
    <property type="entry name" value="Rho_GTPase_activation_prot"/>
</dbReference>
<evidence type="ECO:0000313" key="2">
    <source>
        <dbReference type="EMBL" id="PIO38693.1"/>
    </source>
</evidence>
<organism evidence="2">
    <name type="scientific">Aquarana catesbeiana</name>
    <name type="common">American bullfrog</name>
    <name type="synonym">Rana catesbeiana</name>
    <dbReference type="NCBI Taxonomy" id="8400"/>
    <lineage>
        <taxon>Eukaryota</taxon>
        <taxon>Metazoa</taxon>
        <taxon>Chordata</taxon>
        <taxon>Craniata</taxon>
        <taxon>Vertebrata</taxon>
        <taxon>Euteleostomi</taxon>
        <taxon>Amphibia</taxon>
        <taxon>Batrachia</taxon>
        <taxon>Anura</taxon>
        <taxon>Neobatrachia</taxon>
        <taxon>Ranoidea</taxon>
        <taxon>Ranidae</taxon>
        <taxon>Aquarana</taxon>
    </lineage>
</organism>
<dbReference type="OrthoDB" id="19923at2759"/>
<dbReference type="GO" id="GO:0005096">
    <property type="term" value="F:GTPase activator activity"/>
    <property type="evidence" value="ECO:0007669"/>
    <property type="project" value="TreeGrafter"/>
</dbReference>
<dbReference type="Pfam" id="PF00620">
    <property type="entry name" value="RhoGAP"/>
    <property type="match status" value="1"/>
</dbReference>
<name>A0A2G9SGQ6_AQUCT</name>
<dbReference type="GO" id="GO:2001136">
    <property type="term" value="P:negative regulation of endocytic recycling"/>
    <property type="evidence" value="ECO:0007669"/>
    <property type="project" value="TreeGrafter"/>
</dbReference>
<sequence length="133" mass="15398">MSENRGTSLFACFNLSPCDLAALETEGIFRRSASTQVVREIQQKYNTGTPISFLEYNDVHLTAVILKTFLRELPEPLLTFHLYNYVVSFSSIEPEKQVESTREVLKSLPEENYEVLRFLTAFLVEVRPVFHQY</sequence>
<gene>
    <name evidence="2" type="ORF">AB205_0219050</name>
</gene>
<dbReference type="PANTHER" id="PTHR45808">
    <property type="entry name" value="RHO GTPASE-ACTIVATING PROTEIN 68F"/>
    <property type="match status" value="1"/>
</dbReference>
<accession>A0A2G9SGQ6</accession>
<feature type="domain" description="Rho-GAP" evidence="1">
    <location>
        <begin position="1"/>
        <end position="133"/>
    </location>
</feature>
<dbReference type="PROSITE" id="PS50238">
    <property type="entry name" value="RHOGAP"/>
    <property type="match status" value="1"/>
</dbReference>
<dbReference type="Gene3D" id="1.10.555.10">
    <property type="entry name" value="Rho GTPase activation protein"/>
    <property type="match status" value="1"/>
</dbReference>
<proteinExistence type="predicted"/>
<dbReference type="SUPFAM" id="SSF48350">
    <property type="entry name" value="GTPase activation domain, GAP"/>
    <property type="match status" value="1"/>
</dbReference>
<feature type="non-terminal residue" evidence="2">
    <location>
        <position position="133"/>
    </location>
</feature>
<dbReference type="InterPro" id="IPR000198">
    <property type="entry name" value="RhoGAP_dom"/>
</dbReference>
<evidence type="ECO:0000259" key="1">
    <source>
        <dbReference type="PROSITE" id="PS50238"/>
    </source>
</evidence>